<reference evidence="1" key="2">
    <citation type="submission" date="2020-10" db="EMBL/GenBank/DDBJ databases">
        <authorList>
            <person name="Cooper E.A."/>
            <person name="Brenton Z.W."/>
            <person name="Flinn B.S."/>
            <person name="Jenkins J."/>
            <person name="Shu S."/>
            <person name="Flowers D."/>
            <person name="Luo F."/>
            <person name="Wang Y."/>
            <person name="Xia P."/>
            <person name="Barry K."/>
            <person name="Daum C."/>
            <person name="Lipzen A."/>
            <person name="Yoshinaga Y."/>
            <person name="Schmutz J."/>
            <person name="Saski C."/>
            <person name="Vermerris W."/>
            <person name="Kresovich S."/>
        </authorList>
    </citation>
    <scope>NUCLEOTIDE SEQUENCE</scope>
</reference>
<accession>A0A921TZR3</accession>
<dbReference type="Proteomes" id="UP000807115">
    <property type="component" value="Chromosome 10"/>
</dbReference>
<dbReference type="AlphaFoldDB" id="A0A921TZR3"/>
<gene>
    <name evidence="1" type="ORF">BDA96_10G041900</name>
</gene>
<proteinExistence type="predicted"/>
<comment type="caution">
    <text evidence="1">The sequence shown here is derived from an EMBL/GenBank/DDBJ whole genome shotgun (WGS) entry which is preliminary data.</text>
</comment>
<name>A0A921TZR3_SORBI</name>
<sequence>MPQVLTNLVKLITREIHGVAGGLTSSVRGGSGGGHLSSICGYDGAVCRHRYAPIILSRWWPLFAKRTAMPEQPAARASSASCSLPCLAAPSSPPPPGPPLSLSLSLSSELFLSFHVYVWHGLNSHLYIHSYVFATLSTKTS</sequence>
<protein>
    <submittedName>
        <fullName evidence="1">Uncharacterized protein</fullName>
    </submittedName>
</protein>
<dbReference type="EMBL" id="CM027689">
    <property type="protein sequence ID" value="KAG0512758.1"/>
    <property type="molecule type" value="Genomic_DNA"/>
</dbReference>
<evidence type="ECO:0000313" key="2">
    <source>
        <dbReference type="Proteomes" id="UP000807115"/>
    </source>
</evidence>
<evidence type="ECO:0000313" key="1">
    <source>
        <dbReference type="EMBL" id="KAG0512758.1"/>
    </source>
</evidence>
<reference evidence="1" key="1">
    <citation type="journal article" date="2019" name="BMC Genomics">
        <title>A new reference genome for Sorghum bicolor reveals high levels of sequence similarity between sweet and grain genotypes: implications for the genetics of sugar metabolism.</title>
        <authorList>
            <person name="Cooper E.A."/>
            <person name="Brenton Z.W."/>
            <person name="Flinn B.S."/>
            <person name="Jenkins J."/>
            <person name="Shu S."/>
            <person name="Flowers D."/>
            <person name="Luo F."/>
            <person name="Wang Y."/>
            <person name="Xia P."/>
            <person name="Barry K."/>
            <person name="Daum C."/>
            <person name="Lipzen A."/>
            <person name="Yoshinaga Y."/>
            <person name="Schmutz J."/>
            <person name="Saski C."/>
            <person name="Vermerris W."/>
            <person name="Kresovich S."/>
        </authorList>
    </citation>
    <scope>NUCLEOTIDE SEQUENCE</scope>
</reference>
<organism evidence="1 2">
    <name type="scientific">Sorghum bicolor</name>
    <name type="common">Sorghum</name>
    <name type="synonym">Sorghum vulgare</name>
    <dbReference type="NCBI Taxonomy" id="4558"/>
    <lineage>
        <taxon>Eukaryota</taxon>
        <taxon>Viridiplantae</taxon>
        <taxon>Streptophyta</taxon>
        <taxon>Embryophyta</taxon>
        <taxon>Tracheophyta</taxon>
        <taxon>Spermatophyta</taxon>
        <taxon>Magnoliopsida</taxon>
        <taxon>Liliopsida</taxon>
        <taxon>Poales</taxon>
        <taxon>Poaceae</taxon>
        <taxon>PACMAD clade</taxon>
        <taxon>Panicoideae</taxon>
        <taxon>Andropogonodae</taxon>
        <taxon>Andropogoneae</taxon>
        <taxon>Sorghinae</taxon>
        <taxon>Sorghum</taxon>
    </lineage>
</organism>